<dbReference type="GO" id="GO:0008195">
    <property type="term" value="F:phosphatidate phosphatase activity"/>
    <property type="evidence" value="ECO:0007669"/>
    <property type="project" value="InterPro"/>
</dbReference>
<dbReference type="PANTHER" id="PTHR28208:SF3">
    <property type="entry name" value="PHOSPHATIDATE PHOSPHATASE APP1"/>
    <property type="match status" value="1"/>
</dbReference>
<feature type="domain" description="Phosphatidate phosphatase APP1 catalytic" evidence="1">
    <location>
        <begin position="137"/>
        <end position="293"/>
    </location>
</feature>
<dbReference type="AlphaFoldDB" id="A0A1I4ZWA3"/>
<organism evidence="2 3">
    <name type="scientific">Bizionia echini</name>
    <dbReference type="NCBI Taxonomy" id="649333"/>
    <lineage>
        <taxon>Bacteria</taxon>
        <taxon>Pseudomonadati</taxon>
        <taxon>Bacteroidota</taxon>
        <taxon>Flavobacteriia</taxon>
        <taxon>Flavobacteriales</taxon>
        <taxon>Flavobacteriaceae</taxon>
        <taxon>Bizionia</taxon>
    </lineage>
</organism>
<dbReference type="EMBL" id="FOVN01000001">
    <property type="protein sequence ID" value="SFN54494.1"/>
    <property type="molecule type" value="Genomic_DNA"/>
</dbReference>
<sequence>MMGWLKKDPFQIITFHSYGSDTHFYLRGRALEDESINLDDKGWFKLLINTYKRFESDEVKHVEINLKLPNNQVLKVETDNHGYFKCEKQLIGLRALVNSEGWLPIVASFSDVTIKRTITNNNRFPAEILIPSESSEYGVISDIDDTILHTGVVSRLKWRVLFNTFFKGAFSRIPLEGAAKFYQMLHRGKSGGNANPIFYVSHSPWNMYRYLDYFLKENNFPKGPILLRSMNSVFKKKRQNDKPQKQKEIIHILEAYPNLQFILLGDSGEHDADIYKEIADCFPNRILAIYLRRVNHKKNMQRIKTLFENYKTTSVLLMDNSEQAILHARANGFIK</sequence>
<evidence type="ECO:0000259" key="1">
    <source>
        <dbReference type="Pfam" id="PF09949"/>
    </source>
</evidence>
<dbReference type="PANTHER" id="PTHR28208">
    <property type="entry name" value="PHOSPHATIDATE PHOSPHATASE APP1"/>
    <property type="match status" value="1"/>
</dbReference>
<evidence type="ECO:0000313" key="2">
    <source>
        <dbReference type="EMBL" id="SFN54494.1"/>
    </source>
</evidence>
<evidence type="ECO:0000313" key="3">
    <source>
        <dbReference type="Proteomes" id="UP000198705"/>
    </source>
</evidence>
<dbReference type="Pfam" id="PF09949">
    <property type="entry name" value="APP1_cat"/>
    <property type="match status" value="1"/>
</dbReference>
<proteinExistence type="predicted"/>
<dbReference type="Proteomes" id="UP000198705">
    <property type="component" value="Unassembled WGS sequence"/>
</dbReference>
<accession>A0A1I4ZWA3</accession>
<protein>
    <submittedName>
        <fullName evidence="2">Uncharacterized conserved protein</fullName>
    </submittedName>
</protein>
<reference evidence="3" key="1">
    <citation type="submission" date="2016-10" db="EMBL/GenBank/DDBJ databases">
        <authorList>
            <person name="Varghese N."/>
            <person name="Submissions S."/>
        </authorList>
    </citation>
    <scope>NUCLEOTIDE SEQUENCE [LARGE SCALE GENOMIC DNA]</scope>
    <source>
        <strain evidence="3">DSM 23925</strain>
    </source>
</reference>
<dbReference type="InterPro" id="IPR019236">
    <property type="entry name" value="APP1_cat"/>
</dbReference>
<gene>
    <name evidence="2" type="ORF">SAMN04487989_1011133</name>
</gene>
<dbReference type="InterPro" id="IPR052935">
    <property type="entry name" value="Mg2+_PAP"/>
</dbReference>
<keyword evidence="3" id="KW-1185">Reference proteome</keyword>
<name>A0A1I4ZWA3_9FLAO</name>
<dbReference type="STRING" id="649333.SAMN04487989_1011133"/>